<feature type="transmembrane region" description="Helical" evidence="8">
    <location>
        <begin position="99"/>
        <end position="116"/>
    </location>
</feature>
<organism evidence="10">
    <name type="scientific">Oikopleura dioica</name>
    <name type="common">Tunicate</name>
    <dbReference type="NCBI Taxonomy" id="34765"/>
    <lineage>
        <taxon>Eukaryota</taxon>
        <taxon>Metazoa</taxon>
        <taxon>Chordata</taxon>
        <taxon>Tunicata</taxon>
        <taxon>Appendicularia</taxon>
        <taxon>Copelata</taxon>
        <taxon>Oikopleuridae</taxon>
        <taxon>Oikopleura</taxon>
    </lineage>
</organism>
<evidence type="ECO:0000313" key="12">
    <source>
        <dbReference type="Proteomes" id="UP000001307"/>
    </source>
</evidence>
<evidence type="ECO:0000256" key="2">
    <source>
        <dbReference type="ARBA" id="ARBA00022692"/>
    </source>
</evidence>
<reference evidence="10" key="1">
    <citation type="journal article" date="2010" name="Science">
        <title>Plasticity of animal genome architecture unmasked by rapid evolution of a pelagic tunicate.</title>
        <authorList>
            <person name="Denoeud F."/>
            <person name="Henriet S."/>
            <person name="Mungpakdee S."/>
            <person name="Aury J.M."/>
            <person name="Da Silva C."/>
            <person name="Brinkmann H."/>
            <person name="Mikhaleva J."/>
            <person name="Olsen L.C."/>
            <person name="Jubin C."/>
            <person name="Canestro C."/>
            <person name="Bouquet J.M."/>
            <person name="Danks G."/>
            <person name="Poulain J."/>
            <person name="Campsteijn C."/>
            <person name="Adamski M."/>
            <person name="Cross I."/>
            <person name="Yadetie F."/>
            <person name="Muffato M."/>
            <person name="Louis A."/>
            <person name="Butcher S."/>
            <person name="Tsagkogeorga G."/>
            <person name="Konrad A."/>
            <person name="Singh S."/>
            <person name="Jensen M.F."/>
            <person name="Cong E.H."/>
            <person name="Eikeseth-Otteraa H."/>
            <person name="Noel B."/>
            <person name="Anthouard V."/>
            <person name="Porcel B.M."/>
            <person name="Kachouri-Lafond R."/>
            <person name="Nishino A."/>
            <person name="Ugolini M."/>
            <person name="Chourrout P."/>
            <person name="Nishida H."/>
            <person name="Aasland R."/>
            <person name="Huzurbazar S."/>
            <person name="Westhof E."/>
            <person name="Delsuc F."/>
            <person name="Lehrach H."/>
            <person name="Reinhardt R."/>
            <person name="Weissenbach J."/>
            <person name="Roy S.W."/>
            <person name="Artiguenave F."/>
            <person name="Postlethwait J.H."/>
            <person name="Manak J.R."/>
            <person name="Thompson E.M."/>
            <person name="Jaillon O."/>
            <person name="Du Pasquier L."/>
            <person name="Boudinot P."/>
            <person name="Liberles D.A."/>
            <person name="Volff J.N."/>
            <person name="Philippe H."/>
            <person name="Lenhard B."/>
            <person name="Roest Crollius H."/>
            <person name="Wincker P."/>
            <person name="Chourrout D."/>
        </authorList>
    </citation>
    <scope>NUCLEOTIDE SEQUENCE [LARGE SCALE GENOMIC DNA]</scope>
</reference>
<dbReference type="InterPro" id="IPR000326">
    <property type="entry name" value="PAP2/HPO"/>
</dbReference>
<dbReference type="InParanoid" id="E4WUK0"/>
<dbReference type="Gene3D" id="1.20.144.10">
    <property type="entry name" value="Phosphatidic acid phosphatase type 2/haloperoxidase"/>
    <property type="match status" value="1"/>
</dbReference>
<protein>
    <recommendedName>
        <fullName evidence="9">Phosphatidic acid phosphatase type 2/haloperoxidase domain-containing protein</fullName>
    </recommendedName>
</protein>
<keyword evidence="3" id="KW-0378">Hydrolase</keyword>
<dbReference type="Proteomes" id="UP000001307">
    <property type="component" value="Unassembled WGS sequence"/>
</dbReference>
<keyword evidence="12" id="KW-1185">Reference proteome</keyword>
<dbReference type="GO" id="GO:0042392">
    <property type="term" value="F:sphingosine-1-phosphate phosphatase activity"/>
    <property type="evidence" value="ECO:0007669"/>
    <property type="project" value="TreeGrafter"/>
</dbReference>
<proteinExistence type="inferred from homology"/>
<feature type="transmembrane region" description="Helical" evidence="8">
    <location>
        <begin position="194"/>
        <end position="213"/>
    </location>
</feature>
<comment type="subcellular location">
    <subcellularLocation>
        <location evidence="1">Endoplasmic reticulum membrane</location>
        <topology evidence="1">Multi-pass membrane protein</topology>
    </subcellularLocation>
</comment>
<name>E4WUK0_OIKDI</name>
<dbReference type="CDD" id="cd03388">
    <property type="entry name" value="PAP2_SPPase1"/>
    <property type="match status" value="1"/>
</dbReference>
<dbReference type="Proteomes" id="UP000011014">
    <property type="component" value="Unassembled WGS sequence"/>
</dbReference>
<evidence type="ECO:0000256" key="6">
    <source>
        <dbReference type="ARBA" id="ARBA00023136"/>
    </source>
</evidence>
<sequence>MTQTFLKDSLMDFYKVRQFQEFCGIRECKADDPRGEDAIVCESQPERKAKQHTARFRATKPWLHEFFMLGSFFGTEMFYITYLPLIFWGYEHWTGRRLIQIWVITMYIGQVLKEFFQMPRPTSPPAFPMEPNFKAEFGFPSTHAIAGASLAFGTLLSVCGPQDAIFPFGLLLAIAFTAWVAFSRLYKGMHSILDILGGLAITAIYLFFGWRHLSEVDHYIQTVPFSPIICLASNFVLGWFYPNGDCPSRKDTVIILGVGAGVNIANWLNFKQGLDYDVFAQPEWHIIVFRVVHGLLLTGLAREVAKNAMKKILTKVFGPIDSENIRKQAIEVPLQYFTYTFVGFTVVYLAPLLLLNLGLYR</sequence>
<evidence type="ECO:0000256" key="5">
    <source>
        <dbReference type="ARBA" id="ARBA00022989"/>
    </source>
</evidence>
<evidence type="ECO:0000259" key="9">
    <source>
        <dbReference type="SMART" id="SM00014"/>
    </source>
</evidence>
<feature type="domain" description="Phosphatidic acid phosphatase type 2/haloperoxidase" evidence="9">
    <location>
        <begin position="96"/>
        <end position="210"/>
    </location>
</feature>
<evidence type="ECO:0000313" key="11">
    <source>
        <dbReference type="EMBL" id="CBY30422.1"/>
    </source>
</evidence>
<dbReference type="Pfam" id="PF01569">
    <property type="entry name" value="PAP2"/>
    <property type="match status" value="1"/>
</dbReference>
<feature type="transmembrane region" description="Helical" evidence="8">
    <location>
        <begin position="219"/>
        <end position="241"/>
    </location>
</feature>
<evidence type="ECO:0000256" key="7">
    <source>
        <dbReference type="ARBA" id="ARBA00038324"/>
    </source>
</evidence>
<dbReference type="SUPFAM" id="SSF48317">
    <property type="entry name" value="Acid phosphatase/Vanadium-dependent haloperoxidase"/>
    <property type="match status" value="1"/>
</dbReference>
<evidence type="ECO:0000256" key="4">
    <source>
        <dbReference type="ARBA" id="ARBA00022824"/>
    </source>
</evidence>
<dbReference type="PANTHER" id="PTHR14969:SF28">
    <property type="entry name" value="DIHYDROSPHINGOSINE 1-PHOSPHATE PHOSPHATASE LCB3-RELATED"/>
    <property type="match status" value="1"/>
</dbReference>
<accession>E4WUK0</accession>
<comment type="similarity">
    <text evidence="7">Belongs to the type 2 lipid phosphate phosphatase family.</text>
</comment>
<dbReference type="PANTHER" id="PTHR14969">
    <property type="entry name" value="SPHINGOSINE-1-PHOSPHATE PHOSPHOHYDROLASE"/>
    <property type="match status" value="1"/>
</dbReference>
<dbReference type="InterPro" id="IPR036938">
    <property type="entry name" value="PAP2/HPO_sf"/>
</dbReference>
<gene>
    <name evidence="10" type="ORF">GSOID_T00009300001</name>
    <name evidence="11" type="ORF">GSOID_T00018288001</name>
</gene>
<evidence type="ECO:0000256" key="3">
    <source>
        <dbReference type="ARBA" id="ARBA00022801"/>
    </source>
</evidence>
<keyword evidence="5 8" id="KW-1133">Transmembrane helix</keyword>
<keyword evidence="2 8" id="KW-0812">Transmembrane</keyword>
<evidence type="ECO:0000313" key="10">
    <source>
        <dbReference type="EMBL" id="CBY21530.1"/>
    </source>
</evidence>
<feature type="transmembrane region" description="Helical" evidence="8">
    <location>
        <begin position="336"/>
        <end position="360"/>
    </location>
</feature>
<keyword evidence="4" id="KW-0256">Endoplasmic reticulum</keyword>
<dbReference type="AlphaFoldDB" id="E4WUK0"/>
<dbReference type="SMART" id="SM00014">
    <property type="entry name" value="acidPPc"/>
    <property type="match status" value="1"/>
</dbReference>
<keyword evidence="6 8" id="KW-0472">Membrane</keyword>
<dbReference type="OrthoDB" id="301434at2759"/>
<dbReference type="EMBL" id="FN653017">
    <property type="protein sequence ID" value="CBY21530.1"/>
    <property type="molecule type" value="Genomic_DNA"/>
</dbReference>
<feature type="transmembrane region" description="Helical" evidence="8">
    <location>
        <begin position="66"/>
        <end position="87"/>
    </location>
</feature>
<feature type="transmembrane region" description="Helical" evidence="8">
    <location>
        <begin position="164"/>
        <end position="182"/>
    </location>
</feature>
<feature type="transmembrane region" description="Helical" evidence="8">
    <location>
        <begin position="137"/>
        <end position="158"/>
    </location>
</feature>
<dbReference type="GO" id="GO:0005789">
    <property type="term" value="C:endoplasmic reticulum membrane"/>
    <property type="evidence" value="ECO:0007669"/>
    <property type="project" value="UniProtKB-SubCell"/>
</dbReference>
<evidence type="ECO:0000256" key="8">
    <source>
        <dbReference type="SAM" id="Phobius"/>
    </source>
</evidence>
<feature type="transmembrane region" description="Helical" evidence="8">
    <location>
        <begin position="253"/>
        <end position="270"/>
    </location>
</feature>
<dbReference type="EMBL" id="FN654276">
    <property type="protein sequence ID" value="CBY30422.1"/>
    <property type="molecule type" value="Genomic_DNA"/>
</dbReference>
<dbReference type="GO" id="GO:0006670">
    <property type="term" value="P:sphingosine metabolic process"/>
    <property type="evidence" value="ECO:0007669"/>
    <property type="project" value="TreeGrafter"/>
</dbReference>
<evidence type="ECO:0000256" key="1">
    <source>
        <dbReference type="ARBA" id="ARBA00004477"/>
    </source>
</evidence>